<accession>A0A5M8NWX0</accession>
<reference evidence="3 4" key="1">
    <citation type="submission" date="2019-03" db="EMBL/GenBank/DDBJ databases">
        <title>Single cell metagenomics reveals metabolic interactions within the superorganism composed of flagellate Streblomastix strix and complex community of Bacteroidetes bacteria on its surface.</title>
        <authorList>
            <person name="Treitli S.C."/>
            <person name="Kolisko M."/>
            <person name="Husnik F."/>
            <person name="Keeling P."/>
            <person name="Hampl V."/>
        </authorList>
    </citation>
    <scope>NUCLEOTIDE SEQUENCE [LARGE SCALE GENOMIC DNA]</scope>
    <source>
        <strain evidence="3">St1</strain>
    </source>
</reference>
<dbReference type="Proteomes" id="UP000324575">
    <property type="component" value="Unassembled WGS sequence"/>
</dbReference>
<sequence length="199" mass="21867">MKNSVILALMASVCISCGAQDITLPQPQKTGGKPLMEALSDRQTIREFSDKDLDEQTLSNLLWAAYGFNREDKRTAPSANNRQDLILYVVLKSGVYVYDAKENLLIQKVKGDFRSKTGKQEFVSVAPLNLVYVVDLTKNSAEGAAINVGFVSQNVYLYCASAGLGTVVRGFFDKEEVTSALQLSEQEVPVLTQTVGYKK</sequence>
<keyword evidence="1" id="KW-0732">Signal</keyword>
<feature type="signal peptide" evidence="1">
    <location>
        <begin position="1"/>
        <end position="19"/>
    </location>
</feature>
<feature type="domain" description="Nitroreductase" evidence="2">
    <location>
        <begin position="40"/>
        <end position="197"/>
    </location>
</feature>
<dbReference type="InterPro" id="IPR000415">
    <property type="entry name" value="Nitroreductase-like"/>
</dbReference>
<dbReference type="CDD" id="cd02142">
    <property type="entry name" value="McbC_SagB-like_oxidoreductase"/>
    <property type="match status" value="1"/>
</dbReference>
<dbReference type="Pfam" id="PF00881">
    <property type="entry name" value="Nitroreductase"/>
    <property type="match status" value="1"/>
</dbReference>
<evidence type="ECO:0000313" key="3">
    <source>
        <dbReference type="EMBL" id="KAA6300927.1"/>
    </source>
</evidence>
<evidence type="ECO:0000259" key="2">
    <source>
        <dbReference type="Pfam" id="PF00881"/>
    </source>
</evidence>
<dbReference type="PANTHER" id="PTHR43745:SF2">
    <property type="entry name" value="NITROREDUCTASE MJ1384-RELATED"/>
    <property type="match status" value="1"/>
</dbReference>
<dbReference type="InterPro" id="IPR052544">
    <property type="entry name" value="Bacteriocin_Proc_Enz"/>
</dbReference>
<feature type="chain" id="PRO_5024454863" description="Nitroreductase domain-containing protein" evidence="1">
    <location>
        <begin position="20"/>
        <end position="199"/>
    </location>
</feature>
<dbReference type="InterPro" id="IPR029479">
    <property type="entry name" value="Nitroreductase"/>
</dbReference>
<evidence type="ECO:0000256" key="1">
    <source>
        <dbReference type="SAM" id="SignalP"/>
    </source>
</evidence>
<evidence type="ECO:0000313" key="4">
    <source>
        <dbReference type="Proteomes" id="UP000324575"/>
    </source>
</evidence>
<dbReference type="GO" id="GO:0016491">
    <property type="term" value="F:oxidoreductase activity"/>
    <property type="evidence" value="ECO:0007669"/>
    <property type="project" value="InterPro"/>
</dbReference>
<gene>
    <name evidence="3" type="ORF">EZS26_002914</name>
</gene>
<protein>
    <recommendedName>
        <fullName evidence="2">Nitroreductase domain-containing protein</fullName>
    </recommendedName>
</protein>
<organism evidence="3 4">
    <name type="scientific">Candidatus Ordinivivax streblomastigis</name>
    <dbReference type="NCBI Taxonomy" id="2540710"/>
    <lineage>
        <taxon>Bacteria</taxon>
        <taxon>Pseudomonadati</taxon>
        <taxon>Bacteroidota</taxon>
        <taxon>Bacteroidia</taxon>
        <taxon>Bacteroidales</taxon>
        <taxon>Candidatus Ordinivivax</taxon>
    </lineage>
</organism>
<dbReference type="AlphaFoldDB" id="A0A5M8NWX0"/>
<dbReference type="PANTHER" id="PTHR43745">
    <property type="entry name" value="NITROREDUCTASE MJ1384-RELATED"/>
    <property type="match status" value="1"/>
</dbReference>
<dbReference type="Gene3D" id="3.40.109.10">
    <property type="entry name" value="NADH Oxidase"/>
    <property type="match status" value="1"/>
</dbReference>
<name>A0A5M8NWX0_9BACT</name>
<proteinExistence type="predicted"/>
<dbReference type="SUPFAM" id="SSF55469">
    <property type="entry name" value="FMN-dependent nitroreductase-like"/>
    <property type="match status" value="1"/>
</dbReference>
<dbReference type="EMBL" id="SNRX01000038">
    <property type="protein sequence ID" value="KAA6300927.1"/>
    <property type="molecule type" value="Genomic_DNA"/>
</dbReference>
<comment type="caution">
    <text evidence="3">The sequence shown here is derived from an EMBL/GenBank/DDBJ whole genome shotgun (WGS) entry which is preliminary data.</text>
</comment>